<feature type="region of interest" description="Disordered" evidence="1">
    <location>
        <begin position="76"/>
        <end position="134"/>
    </location>
</feature>
<feature type="compositionally biased region" description="Basic and acidic residues" evidence="1">
    <location>
        <begin position="317"/>
        <end position="327"/>
    </location>
</feature>
<feature type="compositionally biased region" description="Polar residues" evidence="1">
    <location>
        <begin position="1"/>
        <end position="40"/>
    </location>
</feature>
<evidence type="ECO:0000256" key="1">
    <source>
        <dbReference type="SAM" id="MobiDB-lite"/>
    </source>
</evidence>
<protein>
    <submittedName>
        <fullName evidence="2">Uncharacterized protein</fullName>
    </submittedName>
</protein>
<dbReference type="OrthoDB" id="10636935at2759"/>
<keyword evidence="3" id="KW-1185">Reference proteome</keyword>
<feature type="region of interest" description="Disordered" evidence="1">
    <location>
        <begin position="1"/>
        <end position="58"/>
    </location>
</feature>
<organism evidence="2 3">
    <name type="scientific">Gonapodya prolifera (strain JEL478)</name>
    <name type="common">Monoblepharis prolifera</name>
    <dbReference type="NCBI Taxonomy" id="1344416"/>
    <lineage>
        <taxon>Eukaryota</taxon>
        <taxon>Fungi</taxon>
        <taxon>Fungi incertae sedis</taxon>
        <taxon>Chytridiomycota</taxon>
        <taxon>Chytridiomycota incertae sedis</taxon>
        <taxon>Monoblepharidomycetes</taxon>
        <taxon>Monoblepharidales</taxon>
        <taxon>Gonapodyaceae</taxon>
        <taxon>Gonapodya</taxon>
    </lineage>
</organism>
<feature type="compositionally biased region" description="Low complexity" evidence="1">
    <location>
        <begin position="335"/>
        <end position="355"/>
    </location>
</feature>
<dbReference type="Proteomes" id="UP000070544">
    <property type="component" value="Unassembled WGS sequence"/>
</dbReference>
<feature type="compositionally biased region" description="Basic residues" evidence="1">
    <location>
        <begin position="200"/>
        <end position="209"/>
    </location>
</feature>
<feature type="region of interest" description="Disordered" evidence="1">
    <location>
        <begin position="181"/>
        <end position="215"/>
    </location>
</feature>
<dbReference type="EMBL" id="KQ965785">
    <property type="protein sequence ID" value="KXS12780.1"/>
    <property type="molecule type" value="Genomic_DNA"/>
</dbReference>
<name>A0A139A7M4_GONPJ</name>
<feature type="region of interest" description="Disordered" evidence="1">
    <location>
        <begin position="287"/>
        <end position="368"/>
    </location>
</feature>
<feature type="compositionally biased region" description="Low complexity" evidence="1">
    <location>
        <begin position="101"/>
        <end position="113"/>
    </location>
</feature>
<evidence type="ECO:0000313" key="2">
    <source>
        <dbReference type="EMBL" id="KXS12780.1"/>
    </source>
</evidence>
<gene>
    <name evidence="2" type="ORF">M427DRAFT_46189</name>
</gene>
<feature type="compositionally biased region" description="Basic residues" evidence="1">
    <location>
        <begin position="358"/>
        <end position="368"/>
    </location>
</feature>
<dbReference type="AlphaFoldDB" id="A0A139A7M4"/>
<reference evidence="2 3" key="1">
    <citation type="journal article" date="2015" name="Genome Biol. Evol.">
        <title>Phylogenomic analyses indicate that early fungi evolved digesting cell walls of algal ancestors of land plants.</title>
        <authorList>
            <person name="Chang Y."/>
            <person name="Wang S."/>
            <person name="Sekimoto S."/>
            <person name="Aerts A.L."/>
            <person name="Choi C."/>
            <person name="Clum A."/>
            <person name="LaButti K.M."/>
            <person name="Lindquist E.A."/>
            <person name="Yee Ngan C."/>
            <person name="Ohm R.A."/>
            <person name="Salamov A.A."/>
            <person name="Grigoriev I.V."/>
            <person name="Spatafora J.W."/>
            <person name="Berbee M.L."/>
        </authorList>
    </citation>
    <scope>NUCLEOTIDE SEQUENCE [LARGE SCALE GENOMIC DNA]</scope>
    <source>
        <strain evidence="2 3">JEL478</strain>
    </source>
</reference>
<evidence type="ECO:0000313" key="3">
    <source>
        <dbReference type="Proteomes" id="UP000070544"/>
    </source>
</evidence>
<accession>A0A139A7M4</accession>
<proteinExistence type="predicted"/>
<sequence length="368" mass="40068">MGRKQQNNSAISAVQSLQAQAPVATKQQPRTSNRPHTASKQIHAPGPTSSRRDDLLSREFGTMESFAMDLFSGPAMRPYQCARPNIPPARPSSRTSSKHQSAPAASTSRSSTSKNESRGKIAAKTRKQGKSGVQRGLVVGSYSLWMKKQMRKWRPSTNKGFTIIEEARRWANAAESQQMRSSSGIPYIPRPVSSLSTSRNTRRAMKTKPKPPPSEMATLRAEVTLLRRRVTRLERQMGAFAEVVVSGVGVIVAVLGEINSVHRSTSSIRPVGGRPLLESSQAVTRRIATGQTPSPKPPTRTAKAVPPRGWNDFSDVVDLRPLFESKQQRPQSGGSKAVPMPSSASSSSSKRPQSAGGKKNKNVRRADQ</sequence>